<dbReference type="GO" id="GO:0004371">
    <property type="term" value="F:glycerone kinase activity"/>
    <property type="evidence" value="ECO:0007669"/>
    <property type="project" value="InterPro"/>
</dbReference>
<organism evidence="3 4">
    <name type="scientific">Nocardia stercoris</name>
    <dbReference type="NCBI Taxonomy" id="2483361"/>
    <lineage>
        <taxon>Bacteria</taxon>
        <taxon>Bacillati</taxon>
        <taxon>Actinomycetota</taxon>
        <taxon>Actinomycetes</taxon>
        <taxon>Mycobacteriales</taxon>
        <taxon>Nocardiaceae</taxon>
        <taxon>Nocardia</taxon>
    </lineage>
</organism>
<proteinExistence type="predicted"/>
<dbReference type="InterPro" id="IPR004007">
    <property type="entry name" value="DhaL_dom"/>
</dbReference>
<feature type="region of interest" description="Disordered" evidence="1">
    <location>
        <begin position="1"/>
        <end position="20"/>
    </location>
</feature>
<accession>A0A3M2LDB6</accession>
<protein>
    <submittedName>
        <fullName evidence="3">DAK2 domain-containing protein</fullName>
    </submittedName>
</protein>
<dbReference type="Pfam" id="PF21645">
    <property type="entry name" value="FakA-like_M"/>
    <property type="match status" value="1"/>
</dbReference>
<dbReference type="InterPro" id="IPR050270">
    <property type="entry name" value="DegV_domain_contain"/>
</dbReference>
<feature type="domain" description="DhaL" evidence="2">
    <location>
        <begin position="61"/>
        <end position="248"/>
    </location>
</feature>
<sequence length="583" mass="58846">MPNRPRTDSIARGGAGARPPGACRGAVGAADYPGGHGIGSWCGRCGRTVAVPGDPRSLDGTQLVTWGERCVEALHRHRDEINALNVFPVADADTGTNLLTTMRAAVDGARGSAGAHEVLRAMARAGTAGARGNSGIILSQLLRGLAEAVPEGEMTAARLRDGLRRSAVLVREALSVPVRGTMLTVLEAAADSAADCVEPELAAVARAAADGAAKALDETPEHLDALRAAGVVDAGARGLLVLLDALVVVAGAGAPVRPEYQGPAQRRRGDRARRTPGQACDVVPVAGPVPEFEVMYRVGEATPADIDVLRESLAALGDSVVVVGDGAGGWSAHVHCADAGAAVEAGLAAGRPSAIRIESLVVHPPAAGDRGVLALTAGTGAARLFEDAGAVVLDGPATADDLLAAIRRMPHHEVLVLPNGAIPAQELVAVAAAARAGRREVLMLPSGSVPQGLAALAVHDAGRLTVEDAVAMAEAAAGTRSGAVRVATERALTIVGTCAPGDGLGLVGDDVVVIDVDVRRAARTLLSRMLDLGGELVTLLVGADAPPGFGAELAAHVEAGFPGVEVACYTGGQRVDLVQIGVE</sequence>
<dbReference type="Proteomes" id="UP000279275">
    <property type="component" value="Unassembled WGS sequence"/>
</dbReference>
<dbReference type="Gene3D" id="1.25.40.340">
    <property type="match status" value="1"/>
</dbReference>
<dbReference type="GO" id="GO:0006071">
    <property type="term" value="P:glycerol metabolic process"/>
    <property type="evidence" value="ECO:0007669"/>
    <property type="project" value="InterPro"/>
</dbReference>
<feature type="region of interest" description="Disordered" evidence="1">
    <location>
        <begin position="258"/>
        <end position="277"/>
    </location>
</feature>
<dbReference type="PANTHER" id="PTHR33434:SF4">
    <property type="entry name" value="PHOSPHATASE PROTEIN"/>
    <property type="match status" value="1"/>
</dbReference>
<keyword evidence="4" id="KW-1185">Reference proteome</keyword>
<dbReference type="PANTHER" id="PTHR33434">
    <property type="entry name" value="DEGV DOMAIN-CONTAINING PROTEIN DR_1986-RELATED"/>
    <property type="match status" value="1"/>
</dbReference>
<dbReference type="SMART" id="SM01120">
    <property type="entry name" value="Dak2"/>
    <property type="match status" value="1"/>
</dbReference>
<evidence type="ECO:0000259" key="2">
    <source>
        <dbReference type="PROSITE" id="PS51480"/>
    </source>
</evidence>
<dbReference type="SUPFAM" id="SSF101473">
    <property type="entry name" value="DhaL-like"/>
    <property type="match status" value="1"/>
</dbReference>
<dbReference type="InterPro" id="IPR033470">
    <property type="entry name" value="FakA-like_C"/>
</dbReference>
<dbReference type="OrthoDB" id="9760324at2"/>
<dbReference type="Pfam" id="PF02734">
    <property type="entry name" value="Dak2"/>
    <property type="match status" value="1"/>
</dbReference>
<name>A0A3M2LDB6_9NOCA</name>
<dbReference type="AlphaFoldDB" id="A0A3M2LDB6"/>
<dbReference type="SMART" id="SM01121">
    <property type="entry name" value="Dak1_2"/>
    <property type="match status" value="1"/>
</dbReference>
<dbReference type="EMBL" id="RFFH01000001">
    <property type="protein sequence ID" value="RMI35519.1"/>
    <property type="molecule type" value="Genomic_DNA"/>
</dbReference>
<dbReference type="Pfam" id="PF13684">
    <property type="entry name" value="FakA-like_C"/>
    <property type="match status" value="1"/>
</dbReference>
<dbReference type="InterPro" id="IPR036117">
    <property type="entry name" value="DhaL_dom_sf"/>
</dbReference>
<dbReference type="NCBIfam" id="TIGR03599">
    <property type="entry name" value="YloV"/>
    <property type="match status" value="1"/>
</dbReference>
<reference evidence="3 4" key="1">
    <citation type="submission" date="2018-10" db="EMBL/GenBank/DDBJ databases">
        <title>Isolation from cow dung.</title>
        <authorList>
            <person name="Ling L."/>
        </authorList>
    </citation>
    <scope>NUCLEOTIDE SEQUENCE [LARGE SCALE GENOMIC DNA]</scope>
    <source>
        <strain evidence="3 4">NEAU-LL90</strain>
    </source>
</reference>
<dbReference type="PROSITE" id="PS51480">
    <property type="entry name" value="DHAL"/>
    <property type="match status" value="1"/>
</dbReference>
<dbReference type="InterPro" id="IPR048394">
    <property type="entry name" value="FakA-like_M"/>
</dbReference>
<gene>
    <name evidence="3" type="ORF">EBN03_04550</name>
</gene>
<evidence type="ECO:0000313" key="3">
    <source>
        <dbReference type="EMBL" id="RMI35519.1"/>
    </source>
</evidence>
<evidence type="ECO:0000313" key="4">
    <source>
        <dbReference type="Proteomes" id="UP000279275"/>
    </source>
</evidence>
<dbReference type="InterPro" id="IPR019986">
    <property type="entry name" value="YloV-like"/>
</dbReference>
<evidence type="ECO:0000256" key="1">
    <source>
        <dbReference type="SAM" id="MobiDB-lite"/>
    </source>
</evidence>
<comment type="caution">
    <text evidence="3">The sequence shown here is derived from an EMBL/GenBank/DDBJ whole genome shotgun (WGS) entry which is preliminary data.</text>
</comment>